<dbReference type="InterPro" id="IPR002181">
    <property type="entry name" value="Fibrinogen_a/b/g_C_dom"/>
</dbReference>
<dbReference type="OMA" id="TGWLVIQ"/>
<keyword evidence="2" id="KW-0732">Signal</keyword>
<dbReference type="Proteomes" id="UP000007798">
    <property type="component" value="Unassembled WGS sequence"/>
</dbReference>
<dbReference type="OrthoDB" id="6145874at2759"/>
<evidence type="ECO:0000259" key="3">
    <source>
        <dbReference type="PROSITE" id="PS51406"/>
    </source>
</evidence>
<dbReference type="EMBL" id="CH963849">
    <property type="protein sequence ID" value="EDW74619.1"/>
    <property type="molecule type" value="Genomic_DNA"/>
</dbReference>
<dbReference type="Pfam" id="PF00147">
    <property type="entry name" value="Fibrinogen_C"/>
    <property type="match status" value="1"/>
</dbReference>
<dbReference type="KEGG" id="dwi:6640295"/>
<dbReference type="SMR" id="B4MR80"/>
<dbReference type="STRING" id="7260.B4MR80"/>
<dbReference type="PROSITE" id="PS51406">
    <property type="entry name" value="FIBRINOGEN_C_2"/>
    <property type="match status" value="1"/>
</dbReference>
<feature type="chain" id="PRO_5002818546" evidence="2">
    <location>
        <begin position="21"/>
        <end position="249"/>
    </location>
</feature>
<dbReference type="PROSITE" id="PS00514">
    <property type="entry name" value="FIBRINOGEN_C_1"/>
    <property type="match status" value="1"/>
</dbReference>
<sequence length="249" mass="28826">MKVFYVVILSIAWLAVLSNASFINQTNHALKSIEKFYTSCKAANPKENGIITIQVNDLWMEVYCDVQVAGNGWLVIQRRVNAKENFFRDWSTYREGFGDLESNFFIGLEKLHLLTVVEPQELYVYLEDFDGESRYARYDRFLVGNEDDLFALTMLGSYQGNAGDSLRFHENMKFSTYDRDNDLNTGMNCAAHFLGGWWFNHCLLSNLNGVYLNGSYSDVKELHAKGISWHHWRGLTYSYKTVQLMIQPK</sequence>
<dbReference type="SMART" id="SM00186">
    <property type="entry name" value="FBG"/>
    <property type="match status" value="1"/>
</dbReference>
<protein>
    <submittedName>
        <fullName evidence="4">GK22020</fullName>
    </submittedName>
</protein>
<dbReference type="InParanoid" id="B4MR80"/>
<reference evidence="4 5" key="1">
    <citation type="journal article" date="2007" name="Nature">
        <title>Evolution of genes and genomes on the Drosophila phylogeny.</title>
        <authorList>
            <consortium name="Drosophila 12 Genomes Consortium"/>
            <person name="Clark A.G."/>
            <person name="Eisen M.B."/>
            <person name="Smith D.R."/>
            <person name="Bergman C.M."/>
            <person name="Oliver B."/>
            <person name="Markow T.A."/>
            <person name="Kaufman T.C."/>
            <person name="Kellis M."/>
            <person name="Gelbart W."/>
            <person name="Iyer V.N."/>
            <person name="Pollard D.A."/>
            <person name="Sackton T.B."/>
            <person name="Larracuente A.M."/>
            <person name="Singh N.D."/>
            <person name="Abad J.P."/>
            <person name="Abt D.N."/>
            <person name="Adryan B."/>
            <person name="Aguade M."/>
            <person name="Akashi H."/>
            <person name="Anderson W.W."/>
            <person name="Aquadro C.F."/>
            <person name="Ardell D.H."/>
            <person name="Arguello R."/>
            <person name="Artieri C.G."/>
            <person name="Barbash D.A."/>
            <person name="Barker D."/>
            <person name="Barsanti P."/>
            <person name="Batterham P."/>
            <person name="Batzoglou S."/>
            <person name="Begun D."/>
            <person name="Bhutkar A."/>
            <person name="Blanco E."/>
            <person name="Bosak S.A."/>
            <person name="Bradley R.K."/>
            <person name="Brand A.D."/>
            <person name="Brent M.R."/>
            <person name="Brooks A.N."/>
            <person name="Brown R.H."/>
            <person name="Butlin R.K."/>
            <person name="Caggese C."/>
            <person name="Calvi B.R."/>
            <person name="Bernardo de Carvalho A."/>
            <person name="Caspi A."/>
            <person name="Castrezana S."/>
            <person name="Celniker S.E."/>
            <person name="Chang J.L."/>
            <person name="Chapple C."/>
            <person name="Chatterji S."/>
            <person name="Chinwalla A."/>
            <person name="Civetta A."/>
            <person name="Clifton S.W."/>
            <person name="Comeron J.M."/>
            <person name="Costello J.C."/>
            <person name="Coyne J.A."/>
            <person name="Daub J."/>
            <person name="David R.G."/>
            <person name="Delcher A.L."/>
            <person name="Delehaunty K."/>
            <person name="Do C.B."/>
            <person name="Ebling H."/>
            <person name="Edwards K."/>
            <person name="Eickbush T."/>
            <person name="Evans J.D."/>
            <person name="Filipski A."/>
            <person name="Findeiss S."/>
            <person name="Freyhult E."/>
            <person name="Fulton L."/>
            <person name="Fulton R."/>
            <person name="Garcia A.C."/>
            <person name="Gardiner A."/>
            <person name="Garfield D.A."/>
            <person name="Garvin B.E."/>
            <person name="Gibson G."/>
            <person name="Gilbert D."/>
            <person name="Gnerre S."/>
            <person name="Godfrey J."/>
            <person name="Good R."/>
            <person name="Gotea V."/>
            <person name="Gravely B."/>
            <person name="Greenberg A.J."/>
            <person name="Griffiths-Jones S."/>
            <person name="Gross S."/>
            <person name="Guigo R."/>
            <person name="Gustafson E.A."/>
            <person name="Haerty W."/>
            <person name="Hahn M.W."/>
            <person name="Halligan D.L."/>
            <person name="Halpern A.L."/>
            <person name="Halter G.M."/>
            <person name="Han M.V."/>
            <person name="Heger A."/>
            <person name="Hillier L."/>
            <person name="Hinrichs A.S."/>
            <person name="Holmes I."/>
            <person name="Hoskins R.A."/>
            <person name="Hubisz M.J."/>
            <person name="Hultmark D."/>
            <person name="Huntley M.A."/>
            <person name="Jaffe D.B."/>
            <person name="Jagadeeshan S."/>
            <person name="Jeck W.R."/>
            <person name="Johnson J."/>
            <person name="Jones C.D."/>
            <person name="Jordan W.C."/>
            <person name="Karpen G.H."/>
            <person name="Kataoka E."/>
            <person name="Keightley P.D."/>
            <person name="Kheradpour P."/>
            <person name="Kirkness E.F."/>
            <person name="Koerich L.B."/>
            <person name="Kristiansen K."/>
            <person name="Kudrna D."/>
            <person name="Kulathinal R.J."/>
            <person name="Kumar S."/>
            <person name="Kwok R."/>
            <person name="Lander E."/>
            <person name="Langley C.H."/>
            <person name="Lapoint R."/>
            <person name="Lazzaro B.P."/>
            <person name="Lee S.J."/>
            <person name="Levesque L."/>
            <person name="Li R."/>
            <person name="Lin C.F."/>
            <person name="Lin M.F."/>
            <person name="Lindblad-Toh K."/>
            <person name="Llopart A."/>
            <person name="Long M."/>
            <person name="Low L."/>
            <person name="Lozovsky E."/>
            <person name="Lu J."/>
            <person name="Luo M."/>
            <person name="Machado C.A."/>
            <person name="Makalowski W."/>
            <person name="Marzo M."/>
            <person name="Matsuda M."/>
            <person name="Matzkin L."/>
            <person name="McAllister B."/>
            <person name="McBride C.S."/>
            <person name="McKernan B."/>
            <person name="McKernan K."/>
            <person name="Mendez-Lago M."/>
            <person name="Minx P."/>
            <person name="Mollenhauer M.U."/>
            <person name="Montooth K."/>
            <person name="Mount S.M."/>
            <person name="Mu X."/>
            <person name="Myers E."/>
            <person name="Negre B."/>
            <person name="Newfeld S."/>
            <person name="Nielsen R."/>
            <person name="Noor M.A."/>
            <person name="O'Grady P."/>
            <person name="Pachter L."/>
            <person name="Papaceit M."/>
            <person name="Parisi M.J."/>
            <person name="Parisi M."/>
            <person name="Parts L."/>
            <person name="Pedersen J.S."/>
            <person name="Pesole G."/>
            <person name="Phillippy A.M."/>
            <person name="Ponting C.P."/>
            <person name="Pop M."/>
            <person name="Porcelli D."/>
            <person name="Powell J.R."/>
            <person name="Prohaska S."/>
            <person name="Pruitt K."/>
            <person name="Puig M."/>
            <person name="Quesneville H."/>
            <person name="Ram K.R."/>
            <person name="Rand D."/>
            <person name="Rasmussen M.D."/>
            <person name="Reed L.K."/>
            <person name="Reenan R."/>
            <person name="Reily A."/>
            <person name="Remington K.A."/>
            <person name="Rieger T.T."/>
            <person name="Ritchie M.G."/>
            <person name="Robin C."/>
            <person name="Rogers Y.H."/>
            <person name="Rohde C."/>
            <person name="Rozas J."/>
            <person name="Rubenfield M.J."/>
            <person name="Ruiz A."/>
            <person name="Russo S."/>
            <person name="Salzberg S.L."/>
            <person name="Sanchez-Gracia A."/>
            <person name="Saranga D.J."/>
            <person name="Sato H."/>
            <person name="Schaeffer S.W."/>
            <person name="Schatz M.C."/>
            <person name="Schlenke T."/>
            <person name="Schwartz R."/>
            <person name="Segarra C."/>
            <person name="Singh R.S."/>
            <person name="Sirot L."/>
            <person name="Sirota M."/>
            <person name="Sisneros N.B."/>
            <person name="Smith C.D."/>
            <person name="Smith T.F."/>
            <person name="Spieth J."/>
            <person name="Stage D.E."/>
            <person name="Stark A."/>
            <person name="Stephan W."/>
            <person name="Strausberg R.L."/>
            <person name="Strempel S."/>
            <person name="Sturgill D."/>
            <person name="Sutton G."/>
            <person name="Sutton G.G."/>
            <person name="Tao W."/>
            <person name="Teichmann S."/>
            <person name="Tobari Y.N."/>
            <person name="Tomimura Y."/>
            <person name="Tsolas J.M."/>
            <person name="Valente V.L."/>
            <person name="Venter E."/>
            <person name="Venter J.C."/>
            <person name="Vicario S."/>
            <person name="Vieira F.G."/>
            <person name="Vilella A.J."/>
            <person name="Villasante A."/>
            <person name="Walenz B."/>
            <person name="Wang J."/>
            <person name="Wasserman M."/>
            <person name="Watts T."/>
            <person name="Wilson D."/>
            <person name="Wilson R.K."/>
            <person name="Wing R.A."/>
            <person name="Wolfner M.F."/>
            <person name="Wong A."/>
            <person name="Wong G.K."/>
            <person name="Wu C.I."/>
            <person name="Wu G."/>
            <person name="Yamamoto D."/>
            <person name="Yang H.P."/>
            <person name="Yang S.P."/>
            <person name="Yorke J.A."/>
            <person name="Yoshida K."/>
            <person name="Zdobnov E."/>
            <person name="Zhang P."/>
            <person name="Zhang Y."/>
            <person name="Zimin A.V."/>
            <person name="Baldwin J."/>
            <person name="Abdouelleil A."/>
            <person name="Abdulkadir J."/>
            <person name="Abebe A."/>
            <person name="Abera B."/>
            <person name="Abreu J."/>
            <person name="Acer S.C."/>
            <person name="Aftuck L."/>
            <person name="Alexander A."/>
            <person name="An P."/>
            <person name="Anderson E."/>
            <person name="Anderson S."/>
            <person name="Arachi H."/>
            <person name="Azer M."/>
            <person name="Bachantsang P."/>
            <person name="Barry A."/>
            <person name="Bayul T."/>
            <person name="Berlin A."/>
            <person name="Bessette D."/>
            <person name="Bloom T."/>
            <person name="Blye J."/>
            <person name="Boguslavskiy L."/>
            <person name="Bonnet C."/>
            <person name="Boukhgalter B."/>
            <person name="Bourzgui I."/>
            <person name="Brown A."/>
            <person name="Cahill P."/>
            <person name="Channer S."/>
            <person name="Cheshatsang Y."/>
            <person name="Chuda L."/>
            <person name="Citroen M."/>
            <person name="Collymore A."/>
            <person name="Cooke P."/>
            <person name="Costello M."/>
            <person name="D'Aco K."/>
            <person name="Daza R."/>
            <person name="De Haan G."/>
            <person name="DeGray S."/>
            <person name="DeMaso C."/>
            <person name="Dhargay N."/>
            <person name="Dooley K."/>
            <person name="Dooley E."/>
            <person name="Doricent M."/>
            <person name="Dorje P."/>
            <person name="Dorjee K."/>
            <person name="Dupes A."/>
            <person name="Elong R."/>
            <person name="Falk J."/>
            <person name="Farina A."/>
            <person name="Faro S."/>
            <person name="Ferguson D."/>
            <person name="Fisher S."/>
            <person name="Foley C.D."/>
            <person name="Franke A."/>
            <person name="Friedrich D."/>
            <person name="Gadbois L."/>
            <person name="Gearin G."/>
            <person name="Gearin C.R."/>
            <person name="Giannoukos G."/>
            <person name="Goode T."/>
            <person name="Graham J."/>
            <person name="Grandbois E."/>
            <person name="Grewal S."/>
            <person name="Gyaltsen K."/>
            <person name="Hafez N."/>
            <person name="Hagos B."/>
            <person name="Hall J."/>
            <person name="Henson C."/>
            <person name="Hollinger A."/>
            <person name="Honan T."/>
            <person name="Huard M.D."/>
            <person name="Hughes L."/>
            <person name="Hurhula B."/>
            <person name="Husby M.E."/>
            <person name="Kamat A."/>
            <person name="Kanga B."/>
            <person name="Kashin S."/>
            <person name="Khazanovich D."/>
            <person name="Kisner P."/>
            <person name="Lance K."/>
            <person name="Lara M."/>
            <person name="Lee W."/>
            <person name="Lennon N."/>
            <person name="Letendre F."/>
            <person name="LeVine R."/>
            <person name="Lipovsky A."/>
            <person name="Liu X."/>
            <person name="Liu J."/>
            <person name="Liu S."/>
            <person name="Lokyitsang T."/>
            <person name="Lokyitsang Y."/>
            <person name="Lubonja R."/>
            <person name="Lui A."/>
            <person name="MacDonald P."/>
            <person name="Magnisalis V."/>
            <person name="Maru K."/>
            <person name="Matthews C."/>
            <person name="McCusker W."/>
            <person name="McDonough S."/>
            <person name="Mehta T."/>
            <person name="Meldrim J."/>
            <person name="Meneus L."/>
            <person name="Mihai O."/>
            <person name="Mihalev A."/>
            <person name="Mihova T."/>
            <person name="Mittelman R."/>
            <person name="Mlenga V."/>
            <person name="Montmayeur A."/>
            <person name="Mulrain L."/>
            <person name="Navidi A."/>
            <person name="Naylor J."/>
            <person name="Negash T."/>
            <person name="Nguyen T."/>
            <person name="Nguyen N."/>
            <person name="Nicol R."/>
            <person name="Norbu C."/>
            <person name="Norbu N."/>
            <person name="Novod N."/>
            <person name="O'Neill B."/>
            <person name="Osman S."/>
            <person name="Markiewicz E."/>
            <person name="Oyono O.L."/>
            <person name="Patti C."/>
            <person name="Phunkhang P."/>
            <person name="Pierre F."/>
            <person name="Priest M."/>
            <person name="Raghuraman S."/>
            <person name="Rege F."/>
            <person name="Reyes R."/>
            <person name="Rise C."/>
            <person name="Rogov P."/>
            <person name="Ross K."/>
            <person name="Ryan E."/>
            <person name="Settipalli S."/>
            <person name="Shea T."/>
            <person name="Sherpa N."/>
            <person name="Shi L."/>
            <person name="Shih D."/>
            <person name="Sparrow T."/>
            <person name="Spaulding J."/>
            <person name="Stalker J."/>
            <person name="Stange-Thomann N."/>
            <person name="Stavropoulos S."/>
            <person name="Stone C."/>
            <person name="Strader C."/>
            <person name="Tesfaye S."/>
            <person name="Thomson T."/>
            <person name="Thoulutsang Y."/>
            <person name="Thoulutsang D."/>
            <person name="Topham K."/>
            <person name="Topping I."/>
            <person name="Tsamla T."/>
            <person name="Vassiliev H."/>
            <person name="Vo A."/>
            <person name="Wangchuk T."/>
            <person name="Wangdi T."/>
            <person name="Weiand M."/>
            <person name="Wilkinson J."/>
            <person name="Wilson A."/>
            <person name="Yadav S."/>
            <person name="Young G."/>
            <person name="Yu Q."/>
            <person name="Zembek L."/>
            <person name="Zhong D."/>
            <person name="Zimmer A."/>
            <person name="Zwirko Z."/>
            <person name="Jaffe D.B."/>
            <person name="Alvarez P."/>
            <person name="Brockman W."/>
            <person name="Butler J."/>
            <person name="Chin C."/>
            <person name="Gnerre S."/>
            <person name="Grabherr M."/>
            <person name="Kleber M."/>
            <person name="Mauceli E."/>
            <person name="MacCallum I."/>
        </authorList>
    </citation>
    <scope>NUCLEOTIDE SEQUENCE [LARGE SCALE GENOMIC DNA]</scope>
    <source>
        <strain evidence="5">Tucson 14030-0811.24</strain>
    </source>
</reference>
<organism evidence="5">
    <name type="scientific">Drosophila willistoni</name>
    <name type="common">Fruit fly</name>
    <dbReference type="NCBI Taxonomy" id="7260"/>
    <lineage>
        <taxon>Eukaryota</taxon>
        <taxon>Metazoa</taxon>
        <taxon>Ecdysozoa</taxon>
        <taxon>Arthropoda</taxon>
        <taxon>Hexapoda</taxon>
        <taxon>Insecta</taxon>
        <taxon>Pterygota</taxon>
        <taxon>Neoptera</taxon>
        <taxon>Endopterygota</taxon>
        <taxon>Diptera</taxon>
        <taxon>Brachycera</taxon>
        <taxon>Muscomorpha</taxon>
        <taxon>Ephydroidea</taxon>
        <taxon>Drosophilidae</taxon>
        <taxon>Drosophila</taxon>
        <taxon>Sophophora</taxon>
    </lineage>
</organism>
<keyword evidence="1" id="KW-1015">Disulfide bond</keyword>
<feature type="signal peptide" evidence="2">
    <location>
        <begin position="1"/>
        <end position="20"/>
    </location>
</feature>
<feature type="domain" description="Fibrinogen C-terminal" evidence="3">
    <location>
        <begin position="31"/>
        <end position="249"/>
    </location>
</feature>
<dbReference type="Gene3D" id="3.90.215.10">
    <property type="entry name" value="Gamma Fibrinogen, chain A, domain 1"/>
    <property type="match status" value="1"/>
</dbReference>
<dbReference type="InterPro" id="IPR014716">
    <property type="entry name" value="Fibrinogen_a/b/g_C_1"/>
</dbReference>
<dbReference type="InterPro" id="IPR050373">
    <property type="entry name" value="Fibrinogen_C-term_domain"/>
</dbReference>
<keyword evidence="5" id="KW-1185">Reference proteome</keyword>
<dbReference type="InterPro" id="IPR020837">
    <property type="entry name" value="Fibrinogen_CS"/>
</dbReference>
<evidence type="ECO:0000256" key="2">
    <source>
        <dbReference type="SAM" id="SignalP"/>
    </source>
</evidence>
<evidence type="ECO:0000313" key="4">
    <source>
        <dbReference type="EMBL" id="EDW74619.1"/>
    </source>
</evidence>
<dbReference type="eggNOG" id="KOG2579">
    <property type="taxonomic scope" value="Eukaryota"/>
</dbReference>
<accession>B4MR80</accession>
<dbReference type="SUPFAM" id="SSF56496">
    <property type="entry name" value="Fibrinogen C-terminal domain-like"/>
    <property type="match status" value="1"/>
</dbReference>
<dbReference type="FunCoup" id="B4MR80">
    <property type="interactions" value="5"/>
</dbReference>
<dbReference type="PANTHER" id="PTHR19143:SF327">
    <property type="entry name" value="FI21813P1-RELATED"/>
    <property type="match status" value="1"/>
</dbReference>
<dbReference type="CDD" id="cd00087">
    <property type="entry name" value="FReD"/>
    <property type="match status" value="1"/>
</dbReference>
<evidence type="ECO:0000313" key="5">
    <source>
        <dbReference type="Proteomes" id="UP000007798"/>
    </source>
</evidence>
<proteinExistence type="predicted"/>
<dbReference type="GO" id="GO:0005615">
    <property type="term" value="C:extracellular space"/>
    <property type="evidence" value="ECO:0007669"/>
    <property type="project" value="TreeGrafter"/>
</dbReference>
<dbReference type="PhylomeDB" id="B4MR80"/>
<dbReference type="HOGENOM" id="CLU_038628_6_0_1"/>
<evidence type="ECO:0000256" key="1">
    <source>
        <dbReference type="ARBA" id="ARBA00023157"/>
    </source>
</evidence>
<name>B4MR80_DROWI</name>
<gene>
    <name evidence="4" type="primary">Dwil\GK22020</name>
    <name evidence="4" type="ORF">Dwil_GK22020</name>
</gene>
<dbReference type="PANTHER" id="PTHR19143">
    <property type="entry name" value="FIBRINOGEN/TENASCIN/ANGIOPOEITIN"/>
    <property type="match status" value="1"/>
</dbReference>
<dbReference type="InterPro" id="IPR036056">
    <property type="entry name" value="Fibrinogen-like_C"/>
</dbReference>
<dbReference type="AlphaFoldDB" id="B4MR80"/>